<dbReference type="KEGG" id="ssl:SS1G_07688"/>
<accession>A7EQT5</accession>
<dbReference type="AlphaFoldDB" id="A7EQT5"/>
<evidence type="ECO:0000313" key="1">
    <source>
        <dbReference type="EMBL" id="EDN91827.1"/>
    </source>
</evidence>
<dbReference type="EMBL" id="CH476630">
    <property type="protein sequence ID" value="EDN91827.1"/>
    <property type="molecule type" value="Genomic_DNA"/>
</dbReference>
<proteinExistence type="predicted"/>
<organism evidence="1 2">
    <name type="scientific">Sclerotinia sclerotiorum (strain ATCC 18683 / 1980 / Ss-1)</name>
    <name type="common">White mold</name>
    <name type="synonym">Whetzelinia sclerotiorum</name>
    <dbReference type="NCBI Taxonomy" id="665079"/>
    <lineage>
        <taxon>Eukaryota</taxon>
        <taxon>Fungi</taxon>
        <taxon>Dikarya</taxon>
        <taxon>Ascomycota</taxon>
        <taxon>Pezizomycotina</taxon>
        <taxon>Leotiomycetes</taxon>
        <taxon>Helotiales</taxon>
        <taxon>Sclerotiniaceae</taxon>
        <taxon>Sclerotinia</taxon>
    </lineage>
</organism>
<sequence>MSAIFDLTIKKTNSIQKLALDNAVVTINFIEDKLSDSAANQELRQMAPSVLSALQGPEYKTGNPKY</sequence>
<dbReference type="RefSeq" id="XP_001591063.1">
    <property type="nucleotide sequence ID" value="XM_001591013.1"/>
</dbReference>
<protein>
    <submittedName>
        <fullName evidence="1">Uncharacterized protein</fullName>
    </submittedName>
</protein>
<reference evidence="2" key="1">
    <citation type="journal article" date="2011" name="PLoS Genet.">
        <title>Genomic analysis of the necrotrophic fungal pathogens Sclerotinia sclerotiorum and Botrytis cinerea.</title>
        <authorList>
            <person name="Amselem J."/>
            <person name="Cuomo C.A."/>
            <person name="van Kan J.A."/>
            <person name="Viaud M."/>
            <person name="Benito E.P."/>
            <person name="Couloux A."/>
            <person name="Coutinho P.M."/>
            <person name="de Vries R.P."/>
            <person name="Dyer P.S."/>
            <person name="Fillinger S."/>
            <person name="Fournier E."/>
            <person name="Gout L."/>
            <person name="Hahn M."/>
            <person name="Kohn L."/>
            <person name="Lapalu N."/>
            <person name="Plummer K.M."/>
            <person name="Pradier J.M."/>
            <person name="Quevillon E."/>
            <person name="Sharon A."/>
            <person name="Simon A."/>
            <person name="ten Have A."/>
            <person name="Tudzynski B."/>
            <person name="Tudzynski P."/>
            <person name="Wincker P."/>
            <person name="Andrew M."/>
            <person name="Anthouard V."/>
            <person name="Beever R.E."/>
            <person name="Beffa R."/>
            <person name="Benoit I."/>
            <person name="Bouzid O."/>
            <person name="Brault B."/>
            <person name="Chen Z."/>
            <person name="Choquer M."/>
            <person name="Collemare J."/>
            <person name="Cotton P."/>
            <person name="Danchin E.G."/>
            <person name="Da Silva C."/>
            <person name="Gautier A."/>
            <person name="Giraud C."/>
            <person name="Giraud T."/>
            <person name="Gonzalez C."/>
            <person name="Grossetete S."/>
            <person name="Guldener U."/>
            <person name="Henrissat B."/>
            <person name="Howlett B.J."/>
            <person name="Kodira C."/>
            <person name="Kretschmer M."/>
            <person name="Lappartient A."/>
            <person name="Leroch M."/>
            <person name="Levis C."/>
            <person name="Mauceli E."/>
            <person name="Neuveglise C."/>
            <person name="Oeser B."/>
            <person name="Pearson M."/>
            <person name="Poulain J."/>
            <person name="Poussereau N."/>
            <person name="Quesneville H."/>
            <person name="Rascle C."/>
            <person name="Schumacher J."/>
            <person name="Segurens B."/>
            <person name="Sexton A."/>
            <person name="Silva E."/>
            <person name="Sirven C."/>
            <person name="Soanes D.M."/>
            <person name="Talbot N.J."/>
            <person name="Templeton M."/>
            <person name="Yandava C."/>
            <person name="Yarden O."/>
            <person name="Zeng Q."/>
            <person name="Rollins J.A."/>
            <person name="Lebrun M.H."/>
            <person name="Dickman M."/>
        </authorList>
    </citation>
    <scope>NUCLEOTIDE SEQUENCE [LARGE SCALE GENOMIC DNA]</scope>
    <source>
        <strain evidence="2">ATCC 18683 / 1980 / Ss-1</strain>
    </source>
</reference>
<dbReference type="Proteomes" id="UP000001312">
    <property type="component" value="Unassembled WGS sequence"/>
</dbReference>
<keyword evidence="2" id="KW-1185">Reference proteome</keyword>
<name>A7EQT5_SCLS1</name>
<dbReference type="InParanoid" id="A7EQT5"/>
<dbReference type="GeneID" id="5487277"/>
<gene>
    <name evidence="1" type="ORF">SS1G_07688</name>
</gene>
<evidence type="ECO:0000313" key="2">
    <source>
        <dbReference type="Proteomes" id="UP000001312"/>
    </source>
</evidence>